<evidence type="ECO:0008006" key="5">
    <source>
        <dbReference type="Google" id="ProtNLM"/>
    </source>
</evidence>
<accession>A0A3S0Q662</accession>
<keyword evidence="2" id="KW-0732">Signal</keyword>
<proteinExistence type="predicted"/>
<dbReference type="PROSITE" id="PS51257">
    <property type="entry name" value="PROKAR_LIPOPROTEIN"/>
    <property type="match status" value="1"/>
</dbReference>
<protein>
    <recommendedName>
        <fullName evidence="5">Phosphate starvation-inducible protein PsiF</fullName>
    </recommendedName>
</protein>
<evidence type="ECO:0000313" key="3">
    <source>
        <dbReference type="EMBL" id="RTQ30546.1"/>
    </source>
</evidence>
<feature type="chain" id="PRO_5018778201" description="Phosphate starvation-inducible protein PsiF" evidence="2">
    <location>
        <begin position="24"/>
        <end position="89"/>
    </location>
</feature>
<evidence type="ECO:0000313" key="4">
    <source>
        <dbReference type="Proteomes" id="UP000267418"/>
    </source>
</evidence>
<name>A0A3S0Q662_9BURK</name>
<feature type="signal peptide" evidence="2">
    <location>
        <begin position="1"/>
        <end position="23"/>
    </location>
</feature>
<evidence type="ECO:0000256" key="2">
    <source>
        <dbReference type="SAM" id="SignalP"/>
    </source>
</evidence>
<dbReference type="Proteomes" id="UP000267418">
    <property type="component" value="Unassembled WGS sequence"/>
</dbReference>
<evidence type="ECO:0000256" key="1">
    <source>
        <dbReference type="SAM" id="MobiDB-lite"/>
    </source>
</evidence>
<reference evidence="3 4" key="1">
    <citation type="submission" date="2018-12" db="EMBL/GenBank/DDBJ databases">
        <title>The genome of Variovorax gossypii DSM 100435.</title>
        <authorList>
            <person name="Gao J."/>
            <person name="Sun J."/>
        </authorList>
    </citation>
    <scope>NUCLEOTIDE SEQUENCE [LARGE SCALE GENOMIC DNA]</scope>
    <source>
        <strain evidence="3 4">DSM 100435</strain>
    </source>
</reference>
<dbReference type="EMBL" id="RXOE01000013">
    <property type="protein sequence ID" value="RTQ30546.1"/>
    <property type="molecule type" value="Genomic_DNA"/>
</dbReference>
<comment type="caution">
    <text evidence="3">The sequence shown here is derived from an EMBL/GenBank/DDBJ whole genome shotgun (WGS) entry which is preliminary data.</text>
</comment>
<gene>
    <name evidence="3" type="ORF">EJP69_29145</name>
</gene>
<dbReference type="OrthoDB" id="9977426at2"/>
<organism evidence="3 4">
    <name type="scientific">Variovorax gossypii</name>
    <dbReference type="NCBI Taxonomy" id="1679495"/>
    <lineage>
        <taxon>Bacteria</taxon>
        <taxon>Pseudomonadati</taxon>
        <taxon>Pseudomonadota</taxon>
        <taxon>Betaproteobacteria</taxon>
        <taxon>Burkholderiales</taxon>
        <taxon>Comamonadaceae</taxon>
        <taxon>Variovorax</taxon>
    </lineage>
</organism>
<dbReference type="AlphaFoldDB" id="A0A3S0Q662"/>
<keyword evidence="4" id="KW-1185">Reference proteome</keyword>
<feature type="compositionally biased region" description="Pro residues" evidence="1">
    <location>
        <begin position="78"/>
        <end position="89"/>
    </location>
</feature>
<feature type="region of interest" description="Disordered" evidence="1">
    <location>
        <begin position="66"/>
        <end position="89"/>
    </location>
</feature>
<dbReference type="RefSeq" id="WP_126473913.1">
    <property type="nucleotide sequence ID" value="NZ_RXOE01000013.1"/>
</dbReference>
<sequence>MREKIRLSLALACMTGFATVACAASTTADGGGTAVEAALKSCAASVAKDSNGGPDQTAMTACMTKAGFTKPSQGGDRIPPPPAGVAPRK</sequence>